<dbReference type="PANTHER" id="PTHR19143">
    <property type="entry name" value="FIBRINOGEN/TENASCIN/ANGIOPOEITIN"/>
    <property type="match status" value="1"/>
</dbReference>
<dbReference type="Proteomes" id="UP000076408">
    <property type="component" value="Unassembled WGS sequence"/>
</dbReference>
<dbReference type="AlphaFoldDB" id="A0A182Y800"/>
<dbReference type="STRING" id="30069.A0A182Y800"/>
<dbReference type="Pfam" id="PF00147">
    <property type="entry name" value="Fibrinogen_C"/>
    <property type="match status" value="1"/>
</dbReference>
<dbReference type="VEuPathDB" id="VectorBase:ASTEI20_037186"/>
<dbReference type="PROSITE" id="PS51406">
    <property type="entry name" value="FIBRINOGEN_C_2"/>
    <property type="match status" value="1"/>
</dbReference>
<dbReference type="InterPro" id="IPR036056">
    <property type="entry name" value="Fibrinogen-like_C"/>
</dbReference>
<dbReference type="PANTHER" id="PTHR19143:SF327">
    <property type="entry name" value="FI21813P1-RELATED"/>
    <property type="match status" value="1"/>
</dbReference>
<dbReference type="InterPro" id="IPR014716">
    <property type="entry name" value="Fibrinogen_a/b/g_C_1"/>
</dbReference>
<dbReference type="SMART" id="SM00186">
    <property type="entry name" value="FBG"/>
    <property type="match status" value="1"/>
</dbReference>
<evidence type="ECO:0000313" key="2">
    <source>
        <dbReference type="Proteomes" id="UP000076408"/>
    </source>
</evidence>
<dbReference type="KEGG" id="aste:118514602"/>
<dbReference type="GeneID" id="118514602"/>
<dbReference type="RefSeq" id="XP_035917491.1">
    <property type="nucleotide sequence ID" value="XM_036061598.1"/>
</dbReference>
<dbReference type="CDD" id="cd00087">
    <property type="entry name" value="FReD"/>
    <property type="match status" value="1"/>
</dbReference>
<accession>A0A182Y800</accession>
<sequence>MLAKIALLVCCAVTLLSQTSQHNYTHTDLKGFHFELLLTHLTELEARIQTTLQEIAFNQTRQLEDLKLHSNVPCGNVETIGKSNTILPNVNRMNYRRETIVGLDTDHKLDGEWTVFQWRFNGSLAFNRTWAEYRAGFGDTRAEHWLGLDNLWQLLAQGTAHELLVVMENIQGTTVYAHYSMFGIGTLAERYAIKVIGKYSGTAGDSLTFHIGAKFTTHDQDNDSHASNCATLYNGGWWFKDCYSCFLNGEYVTGSQSTERGLIWFSFTGPFSSLKSSKMMIRPQRT</sequence>
<dbReference type="VEuPathDB" id="VectorBase:ASTEI04586"/>
<dbReference type="Gene3D" id="3.90.215.10">
    <property type="entry name" value="Gamma Fibrinogen, chain A, domain 1"/>
    <property type="match status" value="1"/>
</dbReference>
<dbReference type="InterPro" id="IPR002181">
    <property type="entry name" value="Fibrinogen_a/b/g_C_dom"/>
</dbReference>
<proteinExistence type="predicted"/>
<dbReference type="VEuPathDB" id="VectorBase:ASTE000525"/>
<name>A0A182Y800_ANOST</name>
<protein>
    <submittedName>
        <fullName evidence="1">Fibrinogen C-terminal domain-containing protein</fullName>
    </submittedName>
</protein>
<evidence type="ECO:0000313" key="1">
    <source>
        <dbReference type="EnsemblMetazoa" id="ASTEI04586-PA"/>
    </source>
</evidence>
<reference evidence="2" key="1">
    <citation type="journal article" date="2014" name="Genome Biol.">
        <title>Genome analysis of a major urban malaria vector mosquito, Anopheles stephensi.</title>
        <authorList>
            <person name="Jiang X."/>
            <person name="Peery A."/>
            <person name="Hall A.B."/>
            <person name="Sharma A."/>
            <person name="Chen X.G."/>
            <person name="Waterhouse R.M."/>
            <person name="Komissarov A."/>
            <person name="Riehle M.M."/>
            <person name="Shouche Y."/>
            <person name="Sharakhova M.V."/>
            <person name="Lawson D."/>
            <person name="Pakpour N."/>
            <person name="Arensburger P."/>
            <person name="Davidson V.L."/>
            <person name="Eiglmeier K."/>
            <person name="Emrich S."/>
            <person name="George P."/>
            <person name="Kennedy R.C."/>
            <person name="Mane S.P."/>
            <person name="Maslen G."/>
            <person name="Oringanje C."/>
            <person name="Qi Y."/>
            <person name="Settlage R."/>
            <person name="Tojo M."/>
            <person name="Tubio J.M."/>
            <person name="Unger M.F."/>
            <person name="Wang B."/>
            <person name="Vernick K.D."/>
            <person name="Ribeiro J.M."/>
            <person name="James A.A."/>
            <person name="Michel K."/>
            <person name="Riehle M.A."/>
            <person name="Luckhart S."/>
            <person name="Sharakhov I.V."/>
            <person name="Tu Z."/>
        </authorList>
    </citation>
    <scope>NUCLEOTIDE SEQUENCE [LARGE SCALE GENOMIC DNA]</scope>
    <source>
        <strain evidence="2">Indian</strain>
    </source>
</reference>
<dbReference type="EnsemblMetazoa" id="ASTEI04586-RA">
    <property type="protein sequence ID" value="ASTEI04586-PA"/>
    <property type="gene ID" value="ASTEI04586"/>
</dbReference>
<dbReference type="OrthoDB" id="6145874at2759"/>
<dbReference type="SUPFAM" id="SSF56496">
    <property type="entry name" value="Fibrinogen C-terminal domain-like"/>
    <property type="match status" value="1"/>
</dbReference>
<organism evidence="1 2">
    <name type="scientific">Anopheles stephensi</name>
    <name type="common">Indo-Pakistan malaria mosquito</name>
    <dbReference type="NCBI Taxonomy" id="30069"/>
    <lineage>
        <taxon>Eukaryota</taxon>
        <taxon>Metazoa</taxon>
        <taxon>Ecdysozoa</taxon>
        <taxon>Arthropoda</taxon>
        <taxon>Hexapoda</taxon>
        <taxon>Insecta</taxon>
        <taxon>Pterygota</taxon>
        <taxon>Neoptera</taxon>
        <taxon>Endopterygota</taxon>
        <taxon>Diptera</taxon>
        <taxon>Nematocera</taxon>
        <taxon>Culicoidea</taxon>
        <taxon>Culicidae</taxon>
        <taxon>Anophelinae</taxon>
        <taxon>Anopheles</taxon>
    </lineage>
</organism>
<dbReference type="OMA" id="CYSCFLN"/>
<dbReference type="InterPro" id="IPR050373">
    <property type="entry name" value="Fibrinogen_C-term_domain"/>
</dbReference>
<keyword evidence="2" id="KW-1185">Reference proteome</keyword>
<reference evidence="1" key="2">
    <citation type="submission" date="2020-05" db="UniProtKB">
        <authorList>
            <consortium name="EnsemblMetazoa"/>
        </authorList>
    </citation>
    <scope>IDENTIFICATION</scope>
    <source>
        <strain evidence="1">Indian</strain>
    </source>
</reference>
<dbReference type="GO" id="GO:0005615">
    <property type="term" value="C:extracellular space"/>
    <property type="evidence" value="ECO:0007669"/>
    <property type="project" value="TreeGrafter"/>
</dbReference>